<dbReference type="InterPro" id="IPR051945">
    <property type="entry name" value="RRM_MRD1_RNA_proc_ribogen"/>
</dbReference>
<dbReference type="Pfam" id="PF00076">
    <property type="entry name" value="RRM_1"/>
    <property type="match status" value="4"/>
</dbReference>
<evidence type="ECO:0000256" key="4">
    <source>
        <dbReference type="ARBA" id="ARBA00023242"/>
    </source>
</evidence>
<feature type="domain" description="RRM" evidence="6">
    <location>
        <begin position="134"/>
        <end position="211"/>
    </location>
</feature>
<dbReference type="SMART" id="SM00360">
    <property type="entry name" value="RRM"/>
    <property type="match status" value="5"/>
</dbReference>
<evidence type="ECO:0000256" key="5">
    <source>
        <dbReference type="PROSITE-ProRule" id="PRU00176"/>
    </source>
</evidence>
<comment type="subcellular location">
    <subcellularLocation>
        <location evidence="1">Nucleus</location>
    </subcellularLocation>
</comment>
<dbReference type="PANTHER" id="PTHR48039:SF5">
    <property type="entry name" value="RNA-BINDING PROTEIN 28"/>
    <property type="match status" value="1"/>
</dbReference>
<evidence type="ECO:0000256" key="2">
    <source>
        <dbReference type="ARBA" id="ARBA00022737"/>
    </source>
</evidence>
<protein>
    <submittedName>
        <fullName evidence="7">Probable RNA-binding protein 19</fullName>
    </submittedName>
</protein>
<dbReference type="SUPFAM" id="SSF54928">
    <property type="entry name" value="RNA-binding domain, RBD"/>
    <property type="match status" value="4"/>
</dbReference>
<feature type="domain" description="RRM" evidence="6">
    <location>
        <begin position="2"/>
        <end position="79"/>
    </location>
</feature>
<feature type="domain" description="RRM" evidence="6">
    <location>
        <begin position="489"/>
        <end position="572"/>
    </location>
</feature>
<evidence type="ECO:0000313" key="7">
    <source>
        <dbReference type="EMBL" id="CAB3265469.1"/>
    </source>
</evidence>
<keyword evidence="3 5" id="KW-0694">RNA-binding</keyword>
<dbReference type="PANTHER" id="PTHR48039">
    <property type="entry name" value="RNA-BINDING MOTIF PROTEIN 14B"/>
    <property type="match status" value="1"/>
</dbReference>
<evidence type="ECO:0000259" key="6">
    <source>
        <dbReference type="PROSITE" id="PS50102"/>
    </source>
</evidence>
<evidence type="ECO:0000256" key="1">
    <source>
        <dbReference type="ARBA" id="ARBA00004123"/>
    </source>
</evidence>
<gene>
    <name evidence="7" type="primary">Rbm19</name>
</gene>
<dbReference type="EMBL" id="LR789607">
    <property type="protein sequence ID" value="CAB3265469.1"/>
    <property type="molecule type" value="mRNA"/>
</dbReference>
<keyword evidence="4" id="KW-0539">Nucleus</keyword>
<dbReference type="InterPro" id="IPR035979">
    <property type="entry name" value="RBD_domain_sf"/>
</dbReference>
<accession>A0A6F9DQS7</accession>
<proteinExistence type="evidence at transcript level"/>
<evidence type="ECO:0000256" key="3">
    <source>
        <dbReference type="ARBA" id="ARBA00022884"/>
    </source>
</evidence>
<dbReference type="PROSITE" id="PS50102">
    <property type="entry name" value="RRM"/>
    <property type="match status" value="4"/>
</dbReference>
<dbReference type="InterPro" id="IPR012677">
    <property type="entry name" value="Nucleotide-bd_a/b_plait_sf"/>
</dbReference>
<sequence>MSRLIIKDLPEKLNIKNFQREVSSYGTVTDFQMIHTKDGTFRRFGFVGYKSKEDTDKALHNLNKKMILNQKIKAEICNSLVKSSKKHANTTAVDGALLGKNNSADLTFLHSKMQQPKNDKAKQLSGLNVSYDEDRLFVTNLSSSCTVDDLQLLFASYDSKVQINIPLNTRKQCIGYGFAMFSKPSYCKQACLNLDGSIFQGRQLHITPAKSKEIDNKNITEKKKPVSEKTPNNKFNTLFIGTNSIANVIAERVKCDKTFLVDGAGNKTAAVGVALGEAQIVKETKEFLETNGVSIGSFNDNHSERSKTVIIAKNLPLSVTSSELHEMFEKHAKLGRVLLAPSGVAAIIECLDASAAKKAFMKLAYRRIHHKPLYLEWAPVSIFDNKISSEPLNNNKIFVKNLNFKTNEKNLKSHFETVGEVVSCSVAKKKRAVTGELLSMGYGFVEYKLSKDCTAALTSLNNSKLDGHMMKLEPAQDKHTAPAKSSESSKLIVRNIPFQANDKEIEHLFKSFGELRSVRLPRKIKSGDDRDLHRGFAFVDFMSVENALNAFNALKDSTHLYGRRLVLEWATT</sequence>
<keyword evidence="2" id="KW-0677">Repeat</keyword>
<dbReference type="Gene3D" id="3.30.70.330">
    <property type="match status" value="5"/>
</dbReference>
<reference evidence="7" key="1">
    <citation type="submission" date="2020-04" db="EMBL/GenBank/DDBJ databases">
        <authorList>
            <person name="Neveu A P."/>
        </authorList>
    </citation>
    <scope>NUCLEOTIDE SEQUENCE</scope>
    <source>
        <tissue evidence="7">Whole embryo</tissue>
    </source>
</reference>
<dbReference type="InterPro" id="IPR000504">
    <property type="entry name" value="RRM_dom"/>
</dbReference>
<dbReference type="GO" id="GO:0005730">
    <property type="term" value="C:nucleolus"/>
    <property type="evidence" value="ECO:0007669"/>
    <property type="project" value="TreeGrafter"/>
</dbReference>
<organism evidence="7">
    <name type="scientific">Phallusia mammillata</name>
    <dbReference type="NCBI Taxonomy" id="59560"/>
    <lineage>
        <taxon>Eukaryota</taxon>
        <taxon>Metazoa</taxon>
        <taxon>Chordata</taxon>
        <taxon>Tunicata</taxon>
        <taxon>Ascidiacea</taxon>
        <taxon>Phlebobranchia</taxon>
        <taxon>Ascidiidae</taxon>
        <taxon>Phallusia</taxon>
    </lineage>
</organism>
<dbReference type="AlphaFoldDB" id="A0A6F9DQS7"/>
<dbReference type="GO" id="GO:0003729">
    <property type="term" value="F:mRNA binding"/>
    <property type="evidence" value="ECO:0007669"/>
    <property type="project" value="TreeGrafter"/>
</dbReference>
<name>A0A6F9DQS7_9ASCI</name>
<feature type="domain" description="RRM" evidence="6">
    <location>
        <begin position="395"/>
        <end position="477"/>
    </location>
</feature>